<dbReference type="AlphaFoldDB" id="A0A917ALP0"/>
<organism evidence="1 2">
    <name type="scientific">Priestia taiwanensis</name>
    <dbReference type="NCBI Taxonomy" id="1347902"/>
    <lineage>
        <taxon>Bacteria</taxon>
        <taxon>Bacillati</taxon>
        <taxon>Bacillota</taxon>
        <taxon>Bacilli</taxon>
        <taxon>Bacillales</taxon>
        <taxon>Bacillaceae</taxon>
        <taxon>Priestia</taxon>
    </lineage>
</organism>
<dbReference type="GO" id="GO:0005737">
    <property type="term" value="C:cytoplasm"/>
    <property type="evidence" value="ECO:0007669"/>
    <property type="project" value="TreeGrafter"/>
</dbReference>
<evidence type="ECO:0000313" key="1">
    <source>
        <dbReference type="EMBL" id="GGE60847.1"/>
    </source>
</evidence>
<dbReference type="InterPro" id="IPR050772">
    <property type="entry name" value="Hydratase-Decarb/MhpD_sf"/>
</dbReference>
<dbReference type="SUPFAM" id="SSF56529">
    <property type="entry name" value="FAH"/>
    <property type="match status" value="1"/>
</dbReference>
<dbReference type="Gene3D" id="3.90.850.10">
    <property type="entry name" value="Fumarylacetoacetase-like, C-terminal domain"/>
    <property type="match status" value="1"/>
</dbReference>
<protein>
    <submittedName>
        <fullName evidence="1">2-keto-4-pentenoate hydratase</fullName>
    </submittedName>
</protein>
<dbReference type="Proteomes" id="UP000605259">
    <property type="component" value="Unassembled WGS sequence"/>
</dbReference>
<name>A0A917ALP0_9BACI</name>
<accession>A0A917ALP0</accession>
<dbReference type="PANTHER" id="PTHR30143:SF0">
    <property type="entry name" value="2-KETO-4-PENTENOATE HYDRATASE"/>
    <property type="match status" value="1"/>
</dbReference>
<dbReference type="RefSeq" id="WP_188387214.1">
    <property type="nucleotide sequence ID" value="NZ_BMFK01000001.1"/>
</dbReference>
<evidence type="ECO:0000313" key="2">
    <source>
        <dbReference type="Proteomes" id="UP000605259"/>
    </source>
</evidence>
<comment type="caution">
    <text evidence="1">The sequence shown here is derived from an EMBL/GenBank/DDBJ whole genome shotgun (WGS) entry which is preliminary data.</text>
</comment>
<reference evidence="1" key="1">
    <citation type="journal article" date="2014" name="Int. J. Syst. Evol. Microbiol.">
        <title>Complete genome sequence of Corynebacterium casei LMG S-19264T (=DSM 44701T), isolated from a smear-ripened cheese.</title>
        <authorList>
            <consortium name="US DOE Joint Genome Institute (JGI-PGF)"/>
            <person name="Walter F."/>
            <person name="Albersmeier A."/>
            <person name="Kalinowski J."/>
            <person name="Ruckert C."/>
        </authorList>
    </citation>
    <scope>NUCLEOTIDE SEQUENCE</scope>
    <source>
        <strain evidence="1">CGMCC 1.12698</strain>
    </source>
</reference>
<dbReference type="GO" id="GO:0008684">
    <property type="term" value="F:2-oxopent-4-enoate hydratase activity"/>
    <property type="evidence" value="ECO:0007669"/>
    <property type="project" value="TreeGrafter"/>
</dbReference>
<dbReference type="InterPro" id="IPR036663">
    <property type="entry name" value="Fumarylacetoacetase_C_sf"/>
</dbReference>
<gene>
    <name evidence="1" type="ORF">GCM10007140_08900</name>
</gene>
<keyword evidence="2" id="KW-1185">Reference proteome</keyword>
<dbReference type="PANTHER" id="PTHR30143">
    <property type="entry name" value="ACID HYDRATASE"/>
    <property type="match status" value="1"/>
</dbReference>
<reference evidence="1" key="2">
    <citation type="submission" date="2020-09" db="EMBL/GenBank/DDBJ databases">
        <authorList>
            <person name="Sun Q."/>
            <person name="Zhou Y."/>
        </authorList>
    </citation>
    <scope>NUCLEOTIDE SEQUENCE</scope>
    <source>
        <strain evidence="1">CGMCC 1.12698</strain>
    </source>
</reference>
<sequence length="262" mass="28805">MRLAQGIDKEIVDTLLYAQKEGKTITKFTDQYPELTINGAYDIQHQLIETYMRTGVKRIGVKLGLTSKAKQKMIGINEAIYGYLLHNMLAYEWEPIDGRKLIHPKAEPEIAFIMGEDLQGTTITAKDVLHVTAYVAPAIEIIDSRYENFRFLLPDVIADNCSSSAFILGSKWIKPSALKIEQEGVVMTKNGEVQTVGAGAAVLNHPAEAVAWAVNKLGERNDGLKKGEIVLSGALTEAIAFGHRDTVIAQFSSLGSISFHCK</sequence>
<proteinExistence type="predicted"/>
<dbReference type="EMBL" id="BMFK01000001">
    <property type="protein sequence ID" value="GGE60847.1"/>
    <property type="molecule type" value="Genomic_DNA"/>
</dbReference>